<keyword evidence="6" id="KW-0067">ATP-binding</keyword>
<keyword evidence="4" id="KW-0547">Nucleotide-binding</keyword>
<evidence type="ECO:0000256" key="4">
    <source>
        <dbReference type="ARBA" id="ARBA00022741"/>
    </source>
</evidence>
<dbReference type="NCBIfam" id="TIGR01498">
    <property type="entry name" value="folK"/>
    <property type="match status" value="1"/>
</dbReference>
<evidence type="ECO:0000256" key="2">
    <source>
        <dbReference type="ARBA" id="ARBA00013253"/>
    </source>
</evidence>
<evidence type="ECO:0000256" key="5">
    <source>
        <dbReference type="ARBA" id="ARBA00022777"/>
    </source>
</evidence>
<evidence type="ECO:0000256" key="6">
    <source>
        <dbReference type="ARBA" id="ARBA00022840"/>
    </source>
</evidence>
<dbReference type="Gene3D" id="3.30.70.560">
    <property type="entry name" value="7,8-Dihydro-6-hydroxymethylpterin-pyrophosphokinase HPPK"/>
    <property type="match status" value="1"/>
</dbReference>
<evidence type="ECO:0000256" key="1">
    <source>
        <dbReference type="ARBA" id="ARBA00005051"/>
    </source>
</evidence>
<evidence type="ECO:0000259" key="8">
    <source>
        <dbReference type="Pfam" id="PF01288"/>
    </source>
</evidence>
<keyword evidence="5" id="KW-0418">Kinase</keyword>
<proteinExistence type="predicted"/>
<feature type="domain" description="7,8-dihydro-6-hydroxymethylpterin-pyrophosphokinase" evidence="8">
    <location>
        <begin position="5"/>
        <end position="129"/>
    </location>
</feature>
<gene>
    <name evidence="9" type="primary">folK</name>
    <name evidence="9" type="ORF">PGX00_04345</name>
</gene>
<dbReference type="InterPro" id="IPR000550">
    <property type="entry name" value="Hppk"/>
</dbReference>
<sequence length="160" mass="18634">MTKVYIGVGTNVDREKHTHAALNELFLLDNQIRVSPIYECAPVGFDSEAFYNFVVELTTTQKLTDFSHELRKIEVKWGRSEEAKKFQDRSLDLDILLFGDEISPHSPTVPREDIFKYPFVIQPLFDLVPDLVIPNDGRRVKEIWQKMDNLESLIEVDFVY</sequence>
<keyword evidence="10" id="KW-1185">Reference proteome</keyword>
<dbReference type="Proteomes" id="UP001210678">
    <property type="component" value="Unassembled WGS sequence"/>
</dbReference>
<evidence type="ECO:0000256" key="7">
    <source>
        <dbReference type="ARBA" id="ARBA00022909"/>
    </source>
</evidence>
<protein>
    <recommendedName>
        <fullName evidence="2">2-amino-4-hydroxy-6-hydroxymethyldihydropteridine diphosphokinase</fullName>
        <ecNumber evidence="2">2.7.6.3</ecNumber>
    </recommendedName>
</protein>
<dbReference type="EMBL" id="JAQLOI010000001">
    <property type="protein sequence ID" value="MDB1122955.1"/>
    <property type="molecule type" value="Genomic_DNA"/>
</dbReference>
<dbReference type="PANTHER" id="PTHR43071">
    <property type="entry name" value="2-AMINO-4-HYDROXY-6-HYDROXYMETHYLDIHYDROPTERIDINE PYROPHOSPHOKINASE"/>
    <property type="match status" value="1"/>
</dbReference>
<dbReference type="PANTHER" id="PTHR43071:SF2">
    <property type="entry name" value="2-AMINO-4-HYDROXY-6-HYDROXYMETHYLDIHYDROPTERIDINE PYROPHOSPHOKINASE"/>
    <property type="match status" value="1"/>
</dbReference>
<keyword evidence="3 9" id="KW-0808">Transferase</keyword>
<comment type="pathway">
    <text evidence="1">Cofactor biosynthesis; tetrahydrofolate biosynthesis; 2-amino-4-hydroxy-6-hydroxymethyl-7,8-dihydropteridine diphosphate from 7,8-dihydroneopterin triphosphate: step 4/4.</text>
</comment>
<organism evidence="9 10">
    <name type="scientific">Vibrio algarum</name>
    <dbReference type="NCBI Taxonomy" id="3020714"/>
    <lineage>
        <taxon>Bacteria</taxon>
        <taxon>Pseudomonadati</taxon>
        <taxon>Pseudomonadota</taxon>
        <taxon>Gammaproteobacteria</taxon>
        <taxon>Vibrionales</taxon>
        <taxon>Vibrionaceae</taxon>
        <taxon>Vibrio</taxon>
    </lineage>
</organism>
<keyword evidence="7" id="KW-0289">Folate biosynthesis</keyword>
<dbReference type="SUPFAM" id="SSF55083">
    <property type="entry name" value="6-hydroxymethyl-7,8-dihydropterin pyrophosphokinase, HPPK"/>
    <property type="match status" value="1"/>
</dbReference>
<evidence type="ECO:0000313" key="9">
    <source>
        <dbReference type="EMBL" id="MDB1122955.1"/>
    </source>
</evidence>
<name>A0ABT4YNG6_9VIBR</name>
<reference evidence="9 10" key="1">
    <citation type="submission" date="2023-01" db="EMBL/GenBank/DDBJ databases">
        <title>Vibrio sp. KJ40-1 sp.nov, isolated from marine algae.</title>
        <authorList>
            <person name="Butt M."/>
            <person name="Kim J.M.J."/>
            <person name="Jeon C.O.C."/>
        </authorList>
    </citation>
    <scope>NUCLEOTIDE SEQUENCE [LARGE SCALE GENOMIC DNA]</scope>
    <source>
        <strain evidence="9 10">KJ40-1</strain>
    </source>
</reference>
<dbReference type="Pfam" id="PF01288">
    <property type="entry name" value="HPPK"/>
    <property type="match status" value="1"/>
</dbReference>
<evidence type="ECO:0000256" key="3">
    <source>
        <dbReference type="ARBA" id="ARBA00022679"/>
    </source>
</evidence>
<dbReference type="EC" id="2.7.6.3" evidence="2"/>
<comment type="caution">
    <text evidence="9">The sequence shown here is derived from an EMBL/GenBank/DDBJ whole genome shotgun (WGS) entry which is preliminary data.</text>
</comment>
<dbReference type="InterPro" id="IPR035907">
    <property type="entry name" value="Hppk_sf"/>
</dbReference>
<accession>A0ABT4YNG6</accession>
<evidence type="ECO:0000313" key="10">
    <source>
        <dbReference type="Proteomes" id="UP001210678"/>
    </source>
</evidence>
<dbReference type="RefSeq" id="WP_272133244.1">
    <property type="nucleotide sequence ID" value="NZ_JAQLOI010000001.1"/>
</dbReference>
<dbReference type="GO" id="GO:0003848">
    <property type="term" value="F:2-amino-4-hydroxy-6-hydroxymethyldihydropteridine diphosphokinase activity"/>
    <property type="evidence" value="ECO:0007669"/>
    <property type="project" value="UniProtKB-EC"/>
</dbReference>